<dbReference type="Proteomes" id="UP000077349">
    <property type="component" value="Unassembled WGS sequence"/>
</dbReference>
<evidence type="ECO:0000313" key="1">
    <source>
        <dbReference type="EMBL" id="OAG75407.1"/>
    </source>
</evidence>
<name>A0A177G768_9PROT</name>
<proteinExistence type="predicted"/>
<accession>A0A177G768</accession>
<reference evidence="1 2" key="1">
    <citation type="submission" date="2016-03" db="EMBL/GenBank/DDBJ databases">
        <title>Draft genome sequence of Acetobacter malorum CECT 7742, a strain isolated from strawberry vinegar.</title>
        <authorList>
            <person name="Sainz F."/>
            <person name="Mas A."/>
            <person name="Torija M.J."/>
        </authorList>
    </citation>
    <scope>NUCLEOTIDE SEQUENCE [LARGE SCALE GENOMIC DNA]</scope>
    <source>
        <strain evidence="1 2">CECT 7742</strain>
    </source>
</reference>
<sequence>MQQQIKTPHALSALVQPLTEQRHQLANIFGDGLGRADGFGEIPADLDRINRADWHDGFPHASKSLIQPAGHLWAETQRQRCTGHGGKRSDAGYAQRGQTLNDRGGQAECFNGQVGQCRGRFI</sequence>
<protein>
    <submittedName>
        <fullName evidence="1">Uncharacterized protein</fullName>
    </submittedName>
</protein>
<dbReference type="EMBL" id="LVHD01000054">
    <property type="protein sequence ID" value="OAG75407.1"/>
    <property type="molecule type" value="Genomic_DNA"/>
</dbReference>
<comment type="caution">
    <text evidence="1">The sequence shown here is derived from an EMBL/GenBank/DDBJ whole genome shotgun (WGS) entry which is preliminary data.</text>
</comment>
<dbReference type="AlphaFoldDB" id="A0A177G768"/>
<organism evidence="1 2">
    <name type="scientific">Acetobacter malorum</name>
    <dbReference type="NCBI Taxonomy" id="178901"/>
    <lineage>
        <taxon>Bacteria</taxon>
        <taxon>Pseudomonadati</taxon>
        <taxon>Pseudomonadota</taxon>
        <taxon>Alphaproteobacteria</taxon>
        <taxon>Acetobacterales</taxon>
        <taxon>Acetobacteraceae</taxon>
        <taxon>Acetobacter</taxon>
    </lineage>
</organism>
<gene>
    <name evidence="1" type="ORF">Amal_03424</name>
</gene>
<evidence type="ECO:0000313" key="2">
    <source>
        <dbReference type="Proteomes" id="UP000077349"/>
    </source>
</evidence>